<feature type="transmembrane region" description="Helical" evidence="2">
    <location>
        <begin position="711"/>
        <end position="733"/>
    </location>
</feature>
<evidence type="ECO:0000256" key="2">
    <source>
        <dbReference type="SAM" id="Phobius"/>
    </source>
</evidence>
<feature type="transmembrane region" description="Helical" evidence="2">
    <location>
        <begin position="797"/>
        <end position="820"/>
    </location>
</feature>
<feature type="transmembrane region" description="Helical" evidence="2">
    <location>
        <begin position="678"/>
        <end position="704"/>
    </location>
</feature>
<dbReference type="SUPFAM" id="SSF48371">
    <property type="entry name" value="ARM repeat"/>
    <property type="match status" value="1"/>
</dbReference>
<feature type="transmembrane region" description="Helical" evidence="2">
    <location>
        <begin position="377"/>
        <end position="394"/>
    </location>
</feature>
<proteinExistence type="predicted"/>
<feature type="transmembrane region" description="Helical" evidence="2">
    <location>
        <begin position="545"/>
        <end position="570"/>
    </location>
</feature>
<dbReference type="EMBL" id="JAHQCX010000016">
    <property type="protein sequence ID" value="MBU9728036.1"/>
    <property type="molecule type" value="Genomic_DNA"/>
</dbReference>
<keyword evidence="1" id="KW-1188">Viral release from host cell</keyword>
<keyword evidence="5" id="KW-1185">Reference proteome</keyword>
<feature type="domain" description="Phage tail tape measure protein" evidence="3">
    <location>
        <begin position="86"/>
        <end position="280"/>
    </location>
</feature>
<dbReference type="Proteomes" id="UP001314681">
    <property type="component" value="Unassembled WGS sequence"/>
</dbReference>
<keyword evidence="2" id="KW-0472">Membrane</keyword>
<dbReference type="Gene3D" id="1.20.120.20">
    <property type="entry name" value="Apolipoprotein"/>
    <property type="match status" value="2"/>
</dbReference>
<dbReference type="InterPro" id="IPR016024">
    <property type="entry name" value="ARM-type_fold"/>
</dbReference>
<keyword evidence="2" id="KW-1133">Transmembrane helix</keyword>
<evidence type="ECO:0000313" key="5">
    <source>
        <dbReference type="Proteomes" id="UP001314681"/>
    </source>
</evidence>
<comment type="caution">
    <text evidence="4">The sequence shown here is derived from an EMBL/GenBank/DDBJ whole genome shotgun (WGS) entry which is preliminary data.</text>
</comment>
<evidence type="ECO:0000313" key="4">
    <source>
        <dbReference type="EMBL" id="MBU9728036.1"/>
    </source>
</evidence>
<evidence type="ECO:0000259" key="3">
    <source>
        <dbReference type="Pfam" id="PF10145"/>
    </source>
</evidence>
<dbReference type="InterPro" id="IPR010090">
    <property type="entry name" value="Phage_tape_meas"/>
</dbReference>
<gene>
    <name evidence="4" type="ORF">KTH90_18665</name>
</gene>
<reference evidence="4 5" key="1">
    <citation type="submission" date="2021-06" db="EMBL/GenBank/DDBJ databases">
        <title>Description of novel taxa of the family Lachnospiraceae.</title>
        <authorList>
            <person name="Chaplin A.V."/>
            <person name="Sokolova S.R."/>
            <person name="Pikina A.P."/>
            <person name="Korzhanova M."/>
            <person name="Belova V."/>
            <person name="Korostin D."/>
            <person name="Efimov B.A."/>
        </authorList>
    </citation>
    <scope>NUCLEOTIDE SEQUENCE [LARGE SCALE GENOMIC DNA]</scope>
    <source>
        <strain evidence="4 5">ASD4241</strain>
    </source>
</reference>
<protein>
    <submittedName>
        <fullName evidence="4">Phage tail tape measure protein</fullName>
    </submittedName>
</protein>
<dbReference type="PANTHER" id="PTHR37813:SF1">
    <property type="entry name" value="FELS-2 PROPHAGE PROTEIN"/>
    <property type="match status" value="1"/>
</dbReference>
<name>A0ABS6KC15_9FIRM</name>
<feature type="transmembrane region" description="Helical" evidence="2">
    <location>
        <begin position="772"/>
        <end position="791"/>
    </location>
</feature>
<feature type="transmembrane region" description="Helical" evidence="2">
    <location>
        <begin position="591"/>
        <end position="614"/>
    </location>
</feature>
<sequence>MADYTLSAKITGDASGLQQAFSTAQKNLDEFGKKMESAGKKWMPITGAITGVGVASGKMALDFEDSIANINTLLDDTTNLESYKSSIMDLSDQTGISAGIMSSGMYQAISSLGDGGKETEKIFGTMAKSAKAGGAEVADSVALISAGMKGYDSINDETAQRISDLAFQTAKLGVTTFPEMAKSMQPLFPLSNSLNLSYEELFGSMATLTGVTGNTAEVSTQLKAVLGGLMTPTSSMEKLLDKYGYANGAAMIKSEGLAGTLKILQDETGGQSDKLAELFGSQEAIVAMTALTGSQFDTFNEKLEAMGTATGATEAAYAKLDTSGDKIRNSLNKIKNTAIDLGSSMIDMLAPSIESASDKISEFAKWFTGLDDNTKKTIITVAGLVAAIGPLLIIGGKISSGISSIMGLAGKLSGLCSPIGLIVAAVAALAAGFAYLMSTNSEFKDSVMSAWGGVKETISGVINAILPVIQNLVSQIGPLFASITETVGNVFTQLAPIITDVISNIAPALTSVFGVIGDVVGAIAEAFNGFFSGLQNGFSSNLGGAAGFATGISGAFGGIGPVIEMIVGLFQQFLPQIQTLASTIGSALVPVFTTLGQTIGSIAASVLPALMSIISNLVPVLMNIFSTAMQIINAVLPVVISLIQQLAPFIAQIVDVISQLMASLAPVIAQLINSLLPVITNIVTVIMNVVTAVMPAVISIMNVIMSIIKTVVPIISDILSVVISVVSGILSAISPIVSFIGGVITAIVSVIAPIVTFIADIIAVIIEVIGTIIGVVTGIFSTVFSVISNVWTSISNYISAVINAVSSVIASISGTVSKVFNGIYNVVSKIMTNVRNFISGVFNGIKSAWNGLTSFVSGIFSGIAGAVEKLVSKVKGFVNGVIGGVNAAIGIINKIPGVNIGMIPYLLHGTDDWAGGFARMNEGGRGELTYLPDGTQVIPHDISVQYAKEAARANQGNVVEIDYARLITGIAESMRNVSVRHVTSLNGKTLADEITPLMDTGMGQRERMVGRMAY</sequence>
<dbReference type="PANTHER" id="PTHR37813">
    <property type="entry name" value="FELS-2 PROPHAGE PROTEIN"/>
    <property type="match status" value="1"/>
</dbReference>
<accession>A0ABS6KC15</accession>
<organism evidence="4 5">
    <name type="scientific">Diplocloster modestus</name>
    <dbReference type="NCBI Taxonomy" id="2850322"/>
    <lineage>
        <taxon>Bacteria</taxon>
        <taxon>Bacillati</taxon>
        <taxon>Bacillota</taxon>
        <taxon>Clostridia</taxon>
        <taxon>Lachnospirales</taxon>
        <taxon>Lachnospiraceae</taxon>
        <taxon>Diplocloster</taxon>
    </lineage>
</organism>
<feature type="transmembrane region" description="Helical" evidence="2">
    <location>
        <begin position="415"/>
        <end position="437"/>
    </location>
</feature>
<feature type="transmembrane region" description="Helical" evidence="2">
    <location>
        <begin position="620"/>
        <end position="642"/>
    </location>
</feature>
<evidence type="ECO:0000256" key="1">
    <source>
        <dbReference type="ARBA" id="ARBA00022612"/>
    </source>
</evidence>
<keyword evidence="2" id="KW-0812">Transmembrane</keyword>
<dbReference type="NCBIfam" id="TIGR01760">
    <property type="entry name" value="tape_meas_TP901"/>
    <property type="match status" value="1"/>
</dbReference>
<dbReference type="RefSeq" id="WP_158353120.1">
    <property type="nucleotide sequence ID" value="NZ_JAHQCX010000016.1"/>
</dbReference>
<dbReference type="Pfam" id="PF10145">
    <property type="entry name" value="PhageMin_Tail"/>
    <property type="match status" value="1"/>
</dbReference>
<feature type="transmembrane region" description="Helical" evidence="2">
    <location>
        <begin position="739"/>
        <end position="765"/>
    </location>
</feature>